<name>A0A916R5C4_9HYPH</name>
<reference evidence="3 4" key="1">
    <citation type="journal article" date="2014" name="Int. J. Syst. Evol. Microbiol.">
        <title>Complete genome sequence of Corynebacterium casei LMG S-19264T (=DSM 44701T), isolated from a smear-ripened cheese.</title>
        <authorList>
            <consortium name="US DOE Joint Genome Institute (JGI-PGF)"/>
            <person name="Walter F."/>
            <person name="Albersmeier A."/>
            <person name="Kalinowski J."/>
            <person name="Ruckert C."/>
        </authorList>
    </citation>
    <scope>NUCLEOTIDE SEQUENCE [LARGE SCALE GENOMIC DNA]</scope>
    <source>
        <strain evidence="3 4">CGMCC 1.15896</strain>
    </source>
</reference>
<sequence>MRWVALFEDKADGGDIRARFLDAHQAYLRANKGKIVLAGAMRPQPDGKPVGGLWVFEAETRQEVEDIIGHDPFYREGLRAVTRIYAWGTAPGFDDMVIGPKD</sequence>
<evidence type="ECO:0000313" key="3">
    <source>
        <dbReference type="EMBL" id="GGA36026.1"/>
    </source>
</evidence>
<accession>A0A916R5C4</accession>
<protein>
    <recommendedName>
        <fullName evidence="2">YCII-related domain-containing protein</fullName>
    </recommendedName>
</protein>
<feature type="domain" description="YCII-related" evidence="2">
    <location>
        <begin position="1"/>
        <end position="87"/>
    </location>
</feature>
<dbReference type="EMBL" id="BMKB01000001">
    <property type="protein sequence ID" value="GGA36026.1"/>
    <property type="molecule type" value="Genomic_DNA"/>
</dbReference>
<evidence type="ECO:0000313" key="4">
    <source>
        <dbReference type="Proteomes" id="UP000596977"/>
    </source>
</evidence>
<dbReference type="Pfam" id="PF03795">
    <property type="entry name" value="YCII"/>
    <property type="match status" value="1"/>
</dbReference>
<evidence type="ECO:0000256" key="1">
    <source>
        <dbReference type="ARBA" id="ARBA00007689"/>
    </source>
</evidence>
<comment type="caution">
    <text evidence="3">The sequence shown here is derived from an EMBL/GenBank/DDBJ whole genome shotgun (WGS) entry which is preliminary data.</text>
</comment>
<proteinExistence type="inferred from homology"/>
<evidence type="ECO:0000259" key="2">
    <source>
        <dbReference type="Pfam" id="PF03795"/>
    </source>
</evidence>
<keyword evidence="4" id="KW-1185">Reference proteome</keyword>
<dbReference type="SUPFAM" id="SSF54909">
    <property type="entry name" value="Dimeric alpha+beta barrel"/>
    <property type="match status" value="1"/>
</dbReference>
<dbReference type="RefSeq" id="WP_127070684.1">
    <property type="nucleotide sequence ID" value="NZ_BMKB01000001.1"/>
</dbReference>
<organism evidence="3 4">
    <name type="scientific">Pelagibacterium lentulum</name>
    <dbReference type="NCBI Taxonomy" id="2029865"/>
    <lineage>
        <taxon>Bacteria</taxon>
        <taxon>Pseudomonadati</taxon>
        <taxon>Pseudomonadota</taxon>
        <taxon>Alphaproteobacteria</taxon>
        <taxon>Hyphomicrobiales</taxon>
        <taxon>Devosiaceae</taxon>
        <taxon>Pelagibacterium</taxon>
    </lineage>
</organism>
<comment type="similarity">
    <text evidence="1">Belongs to the YciI family.</text>
</comment>
<dbReference type="AlphaFoldDB" id="A0A916R5C4"/>
<dbReference type="InterPro" id="IPR011008">
    <property type="entry name" value="Dimeric_a/b-barrel"/>
</dbReference>
<dbReference type="InterPro" id="IPR005545">
    <property type="entry name" value="YCII"/>
</dbReference>
<dbReference type="Proteomes" id="UP000596977">
    <property type="component" value="Unassembled WGS sequence"/>
</dbReference>
<dbReference type="OrthoDB" id="7708313at2"/>
<gene>
    <name evidence="3" type="ORF">GCM10011499_01720</name>
</gene>
<dbReference type="Gene3D" id="3.30.70.1060">
    <property type="entry name" value="Dimeric alpha+beta barrel"/>
    <property type="match status" value="1"/>
</dbReference>